<comment type="similarity">
    <text evidence="1">Belongs to the leucine-binding protein family.</text>
</comment>
<dbReference type="CDD" id="cd06346">
    <property type="entry name" value="PBP1_ABC_ligand_binding-like"/>
    <property type="match status" value="1"/>
</dbReference>
<dbReference type="RefSeq" id="WP_158036243.1">
    <property type="nucleotide sequence ID" value="NZ_BAAAZV010000017.1"/>
</dbReference>
<dbReference type="EMBL" id="WBKA01000003">
    <property type="protein sequence ID" value="KAB1632465.1"/>
    <property type="molecule type" value="Genomic_DNA"/>
</dbReference>
<dbReference type="Proteomes" id="UP000481339">
    <property type="component" value="Unassembled WGS sequence"/>
</dbReference>
<dbReference type="InterPro" id="IPR028081">
    <property type="entry name" value="Leu-bd"/>
</dbReference>
<keyword evidence="2" id="KW-0732">Signal</keyword>
<sequence length="419" mass="43517">MTRSPIPQKKGSAFARRSAQLVAVGVVAAVALTGCAKSSGGSGSGDSGTLNMGAVFPQTGTLSFMAPTLTAGFELAADDINKADAGITVNTEVKDEGDSTTDTALTAAKSLIEKDSVIIGAASSAASKNIIPTVTKRQVVEISPSNTSPDFTTIDDNGGYYWRTAPSDLLQGKSLGGQIIKDGAKKVSIIYQNDTYGSGLKDAVKNAVEAGGATVEEVSFDPAAKDISSETQKAIADDPDALVAISFDQFKGMVQTLQTAGFDFSKLYGTDGNNGIMKEGDISIKGATFSQPGPYEGLDDFLNRVKEKAGQDLTSTVYAPEVYDATIVAALAALQGGATDGTTIKDNLQSVSADGTKCTSFEECAKLVKDGTDIDYDGFSGPIDFDDNGDVTKATISFYKVSDASNKTSFERQEEVTAD</sequence>
<dbReference type="Gene3D" id="3.40.50.2300">
    <property type="match status" value="3"/>
</dbReference>
<dbReference type="Pfam" id="PF13458">
    <property type="entry name" value="Peripla_BP_6"/>
    <property type="match status" value="1"/>
</dbReference>
<proteinExistence type="inferred from homology"/>
<dbReference type="OrthoDB" id="7337537at2"/>
<dbReference type="AlphaFoldDB" id="A0A7C8BQ30"/>
<evidence type="ECO:0000313" key="4">
    <source>
        <dbReference type="EMBL" id="KAB1632465.1"/>
    </source>
</evidence>
<dbReference type="PANTHER" id="PTHR30483:SF6">
    <property type="entry name" value="PERIPLASMIC BINDING PROTEIN OF ABC TRANSPORTER FOR NATURAL AMINO ACIDS"/>
    <property type="match status" value="1"/>
</dbReference>
<dbReference type="PANTHER" id="PTHR30483">
    <property type="entry name" value="LEUCINE-SPECIFIC-BINDING PROTEIN"/>
    <property type="match status" value="1"/>
</dbReference>
<keyword evidence="5" id="KW-1185">Reference proteome</keyword>
<gene>
    <name evidence="4" type="ORF">F8O02_05565</name>
</gene>
<dbReference type="InterPro" id="IPR051010">
    <property type="entry name" value="BCAA_transport"/>
</dbReference>
<comment type="caution">
    <text evidence="4">The sequence shown here is derived from an EMBL/GenBank/DDBJ whole genome shotgun (WGS) entry which is preliminary data.</text>
</comment>
<dbReference type="InterPro" id="IPR028082">
    <property type="entry name" value="Peripla_BP_I"/>
</dbReference>
<reference evidence="4 5" key="1">
    <citation type="submission" date="2019-09" db="EMBL/GenBank/DDBJ databases">
        <title>Phylogeny of genus Pseudoclavibacter and closely related genus.</title>
        <authorList>
            <person name="Li Y."/>
        </authorList>
    </citation>
    <scope>NUCLEOTIDE SEQUENCE [LARGE SCALE GENOMIC DNA]</scope>
    <source>
        <strain evidence="4 5">JCM 16921</strain>
    </source>
</reference>
<dbReference type="PROSITE" id="PS51257">
    <property type="entry name" value="PROKAR_LIPOPROTEIN"/>
    <property type="match status" value="1"/>
</dbReference>
<evidence type="ECO:0000256" key="2">
    <source>
        <dbReference type="ARBA" id="ARBA00022729"/>
    </source>
</evidence>
<organism evidence="4 5">
    <name type="scientific">Pseudoclavibacter caeni</name>
    <dbReference type="NCBI Taxonomy" id="908846"/>
    <lineage>
        <taxon>Bacteria</taxon>
        <taxon>Bacillati</taxon>
        <taxon>Actinomycetota</taxon>
        <taxon>Actinomycetes</taxon>
        <taxon>Micrococcales</taxon>
        <taxon>Microbacteriaceae</taxon>
        <taxon>Pseudoclavibacter</taxon>
    </lineage>
</organism>
<name>A0A7C8BQ30_9MICO</name>
<evidence type="ECO:0000313" key="5">
    <source>
        <dbReference type="Proteomes" id="UP000481339"/>
    </source>
</evidence>
<evidence type="ECO:0000256" key="1">
    <source>
        <dbReference type="ARBA" id="ARBA00010062"/>
    </source>
</evidence>
<accession>A0A7C8BQ30</accession>
<evidence type="ECO:0000259" key="3">
    <source>
        <dbReference type="Pfam" id="PF13458"/>
    </source>
</evidence>
<protein>
    <submittedName>
        <fullName evidence="4">ABC transporter substrate-binding protein</fullName>
    </submittedName>
</protein>
<dbReference type="SUPFAM" id="SSF53822">
    <property type="entry name" value="Periplasmic binding protein-like I"/>
    <property type="match status" value="1"/>
</dbReference>
<feature type="domain" description="Leucine-binding protein" evidence="3">
    <location>
        <begin position="50"/>
        <end position="356"/>
    </location>
</feature>